<dbReference type="Pfam" id="PF13175">
    <property type="entry name" value="AAA_15"/>
    <property type="match status" value="1"/>
</dbReference>
<keyword evidence="2" id="KW-0547">Nucleotide-binding</keyword>
<sequence>MAALGRAGTLLSFSFSWREPSMKLTKLNIHGYRDVAPGTQLVFSPSLNLVIGENGTGRTTLLDLLSRVLASDFSGLIREEFSLEYTLSFPGMELHVRVRNARPSAAAPTGGASREDLALLPPRSQEKGPELEPFMELSIQLESPSTLLVMRSDAVGVSWEVDGQPAYSQTMHWSLLDRTVWVVLFMTAQRLEPELRERLKELLRRTFLMAPARFDESLGMFQQMGTTQYGMELRGEEVFPLGLMSLPRWLPGLLRDRTEQALSAGFIDIRHDELEQGFLARFVSLAGFTAGKFRVELLKQRSYEGGERLEFGHFGCGFTRRDGSVLSQEQLGHGQKRLLSFLYYLDLNEDFVIADELANGLHPRFVEACLRHLSPRQSFVTSQNPATFEHVPLGSAEEVRASLIHCGTALQDGREWKVWSNPTPETATRLFGAYQRGDTPLGTLLRQHGLW</sequence>
<evidence type="ECO:0000313" key="2">
    <source>
        <dbReference type="EMBL" id="WNG45461.1"/>
    </source>
</evidence>
<name>A0ABY9WRS3_9BACT</name>
<dbReference type="EMBL" id="CP043494">
    <property type="protein sequence ID" value="WNG45461.1"/>
    <property type="molecule type" value="Genomic_DNA"/>
</dbReference>
<feature type="domain" description="Endonuclease GajA/Old nuclease/RecF-like AAA" evidence="1">
    <location>
        <begin position="22"/>
        <end position="72"/>
    </location>
</feature>
<dbReference type="GO" id="GO:0005524">
    <property type="term" value="F:ATP binding"/>
    <property type="evidence" value="ECO:0007669"/>
    <property type="project" value="UniProtKB-KW"/>
</dbReference>
<dbReference type="InterPro" id="IPR041685">
    <property type="entry name" value="AAA_GajA/Old/RecF-like"/>
</dbReference>
<evidence type="ECO:0000259" key="1">
    <source>
        <dbReference type="Pfam" id="PF13175"/>
    </source>
</evidence>
<proteinExistence type="predicted"/>
<dbReference type="Gene3D" id="3.40.50.300">
    <property type="entry name" value="P-loop containing nucleotide triphosphate hydrolases"/>
    <property type="match status" value="1"/>
</dbReference>
<organism evidence="2 3">
    <name type="scientific">Archangium minus</name>
    <dbReference type="NCBI Taxonomy" id="83450"/>
    <lineage>
        <taxon>Bacteria</taxon>
        <taxon>Pseudomonadati</taxon>
        <taxon>Myxococcota</taxon>
        <taxon>Myxococcia</taxon>
        <taxon>Myxococcales</taxon>
        <taxon>Cystobacterineae</taxon>
        <taxon>Archangiaceae</taxon>
        <taxon>Archangium</taxon>
    </lineage>
</organism>
<dbReference type="Proteomes" id="UP001611383">
    <property type="component" value="Chromosome"/>
</dbReference>
<accession>A0ABY9WRS3</accession>
<keyword evidence="2" id="KW-0067">ATP-binding</keyword>
<gene>
    <name evidence="2" type="ORF">F0U60_16145</name>
</gene>
<reference evidence="2 3" key="1">
    <citation type="submission" date="2019-08" db="EMBL/GenBank/DDBJ databases">
        <title>Archangium and Cystobacter genomes.</title>
        <authorList>
            <person name="Chen I.-C.K."/>
            <person name="Wielgoss S."/>
        </authorList>
    </citation>
    <scope>NUCLEOTIDE SEQUENCE [LARGE SCALE GENOMIC DNA]</scope>
    <source>
        <strain evidence="2 3">Cbm 6</strain>
    </source>
</reference>
<evidence type="ECO:0000313" key="3">
    <source>
        <dbReference type="Proteomes" id="UP001611383"/>
    </source>
</evidence>
<protein>
    <submittedName>
        <fullName evidence="2">ATP-binding protein</fullName>
    </submittedName>
</protein>
<keyword evidence="3" id="KW-1185">Reference proteome</keyword>
<dbReference type="InterPro" id="IPR027417">
    <property type="entry name" value="P-loop_NTPase"/>
</dbReference>
<dbReference type="SUPFAM" id="SSF52540">
    <property type="entry name" value="P-loop containing nucleoside triphosphate hydrolases"/>
    <property type="match status" value="1"/>
</dbReference>